<dbReference type="PANTHER" id="PTHR48229">
    <property type="entry name" value="CAIB/BAIF FAMILY ENZYME (AFU_ORTHOLOGUE AFUA_1G05360)-RELATED"/>
    <property type="match status" value="1"/>
</dbReference>
<dbReference type="InterPro" id="IPR003673">
    <property type="entry name" value="CoA-Trfase_fam_III"/>
</dbReference>
<dbReference type="GO" id="GO:0016740">
    <property type="term" value="F:transferase activity"/>
    <property type="evidence" value="ECO:0007669"/>
    <property type="project" value="UniProtKB-KW"/>
</dbReference>
<dbReference type="EMBL" id="KZ826397">
    <property type="protein sequence ID" value="PYI02331.1"/>
    <property type="molecule type" value="Genomic_DNA"/>
</dbReference>
<dbReference type="SUPFAM" id="SSF89796">
    <property type="entry name" value="CoA-transferase family III (CaiB/BaiF)"/>
    <property type="match status" value="2"/>
</dbReference>
<proteinExistence type="inferred from homology"/>
<comment type="similarity">
    <text evidence="1">Belongs to the CoA-transferase III family.</text>
</comment>
<dbReference type="Pfam" id="PF02515">
    <property type="entry name" value="CoA_transf_3"/>
    <property type="match status" value="1"/>
</dbReference>
<dbReference type="VEuPathDB" id="FungiDB:BO78DRAFT_377253"/>
<dbReference type="Proteomes" id="UP000248423">
    <property type="component" value="Unassembled WGS sequence"/>
</dbReference>
<name>A0A319DWZ5_ASPSB</name>
<evidence type="ECO:0000256" key="1">
    <source>
        <dbReference type="ARBA" id="ARBA00008383"/>
    </source>
</evidence>
<dbReference type="AlphaFoldDB" id="A0A319DWZ5"/>
<reference evidence="3 4" key="1">
    <citation type="submission" date="2018-02" db="EMBL/GenBank/DDBJ databases">
        <title>The genomes of Aspergillus section Nigri reveals drivers in fungal speciation.</title>
        <authorList>
            <consortium name="DOE Joint Genome Institute"/>
            <person name="Vesth T.C."/>
            <person name="Nybo J."/>
            <person name="Theobald S."/>
            <person name="Brandl J."/>
            <person name="Frisvad J.C."/>
            <person name="Nielsen K.F."/>
            <person name="Lyhne E.K."/>
            <person name="Kogle M.E."/>
            <person name="Kuo A."/>
            <person name="Riley R."/>
            <person name="Clum A."/>
            <person name="Nolan M."/>
            <person name="Lipzen A."/>
            <person name="Salamov A."/>
            <person name="Henrissat B."/>
            <person name="Wiebenga A."/>
            <person name="De vries R.P."/>
            <person name="Grigoriev I.V."/>
            <person name="Mortensen U.H."/>
            <person name="Andersen M.R."/>
            <person name="Baker S.E."/>
        </authorList>
    </citation>
    <scope>NUCLEOTIDE SEQUENCE [LARGE SCALE GENOMIC DNA]</scope>
    <source>
        <strain evidence="3 4">CBS 121057</strain>
    </source>
</reference>
<dbReference type="Gene3D" id="3.40.50.10540">
    <property type="entry name" value="Crotonobetainyl-coa:carnitine coa-transferase, domain 1"/>
    <property type="match status" value="1"/>
</dbReference>
<protein>
    <submittedName>
        <fullName evidence="3">CoA-transferase family III</fullName>
    </submittedName>
</protein>
<dbReference type="STRING" id="1448318.A0A319DWZ5"/>
<gene>
    <name evidence="3" type="ORF">BO78DRAFT_377253</name>
</gene>
<dbReference type="InterPro" id="IPR023606">
    <property type="entry name" value="CoA-Trfase_III_dom_1_sf"/>
</dbReference>
<keyword evidence="3" id="KW-0808">Transferase</keyword>
<evidence type="ECO:0000313" key="3">
    <source>
        <dbReference type="EMBL" id="PYI02331.1"/>
    </source>
</evidence>
<dbReference type="InterPro" id="IPR052985">
    <property type="entry name" value="CoA-trans_III_biosynth/detox"/>
</dbReference>
<dbReference type="PANTHER" id="PTHR48229:SF1">
    <property type="entry name" value="ALPHA METHYLACYL-COA RACEMASE-RELATED"/>
    <property type="match status" value="1"/>
</dbReference>
<sequence length="577" mass="63649">MAVTHETLPGTEVYGPGTFIDKNVLPVPTDARRVFEILASRTPGFTKDKAAWDTVNFEGRPEPMVQGPIKSPVMAAALHAMAGLVANELLELRDGKPTIENSVTIDTDHAGIWLGSVFTTYINGSDVTALARSRKLATLFDQDFDQGFGKGISSRATAIYQTKDPRVWYQLHGSLDANPALRSMGINPDVTFNTPQEYYDYIQQHVSKWTPDELEMHNVRHGLCGSICYTPEGWRKTEFGRRLSKHPLINVTAESYARPTPPVPPIKGLSDKRPLAGVKVLEMVRIIAGPQIGATLASYGADVIRVNCSRLVDLNALQLTLNAGKRTIDLDITKAEDMERLQELLADVDIFIQGFRMGSLDRKGLGLHNMLEMAAKRNKGIVYVDENCYGPDGPFAERPGWQQIGDAASGSSYVMGRSQGYEDGKSVLPPLPVSDMITGLVGAVGAMIAIRRRAVEGGSYHVHSSLVAADTIALEREIGLYPPEVVRDTIERCGFKEITPDQYVTEVLFSVVDGWKKGLPHDLDEDSRFMTTFEEPGHWGRQTLLKPVPRLGVEESTPRWTSPPVPHCHHDRGISWL</sequence>
<feature type="region of interest" description="Disordered" evidence="2">
    <location>
        <begin position="555"/>
        <end position="577"/>
    </location>
</feature>
<organism evidence="3 4">
    <name type="scientific">Aspergillus sclerotiicarbonarius (strain CBS 121057 / IBT 28362)</name>
    <dbReference type="NCBI Taxonomy" id="1448318"/>
    <lineage>
        <taxon>Eukaryota</taxon>
        <taxon>Fungi</taxon>
        <taxon>Dikarya</taxon>
        <taxon>Ascomycota</taxon>
        <taxon>Pezizomycotina</taxon>
        <taxon>Eurotiomycetes</taxon>
        <taxon>Eurotiomycetidae</taxon>
        <taxon>Eurotiales</taxon>
        <taxon>Aspergillaceae</taxon>
        <taxon>Aspergillus</taxon>
        <taxon>Aspergillus subgen. Circumdati</taxon>
    </lineage>
</organism>
<dbReference type="OrthoDB" id="2308815at2759"/>
<evidence type="ECO:0000256" key="2">
    <source>
        <dbReference type="SAM" id="MobiDB-lite"/>
    </source>
</evidence>
<evidence type="ECO:0000313" key="4">
    <source>
        <dbReference type="Proteomes" id="UP000248423"/>
    </source>
</evidence>
<accession>A0A319DWZ5</accession>
<keyword evidence="4" id="KW-1185">Reference proteome</keyword>